<evidence type="ECO:0000256" key="1">
    <source>
        <dbReference type="ARBA" id="ARBA00004141"/>
    </source>
</evidence>
<keyword evidence="2 7" id="KW-0812">Transmembrane</keyword>
<sequence>MTLNPSSSASTSSSSRLRTVRAKSGSLSFISSKFESLDYDTCENKLLVDEERTRGYPYVIQTDVARWFLFFLIGLFTAAIGVFVDICISHIADLKYKTLKKYMDKCVEEQCIYLTYAIWLMFVILPVLVASVLVVYIEPAASGSGVPAVIAYLNGVKMPHVVEFRVMVTRVLSTISTCVAGLAGGKEGPMIHTGAIVGGSLATFRLPGCDCANSVFHYFREDHEKRDFVAGGSAAGVAAAFGAPVGGVLLSLEEGTSFWSLSLIWKIFLSSMVATFTLNLSLSAFEGHPGQLTHPGLLFFGKLNESITNYEVFELPIFIGMGAVGGLLGAVFVSINMRLAVFRMKYVKKQWVKLLEALLVAFMTATAGMVSIYLLDYCQNDTEESTKFAVKMFCKDNHHNELSAFWFQRAEDTLRSLFHDPKGSYHVLPLLVFFVLYFFMSIVTTGLSVSAGVFVPALLSGAAWGRLVGIGFEKCFPHSEWAEPAKYAVIGAAAHLGGISRISISLTVMMIEATGNITFGLPLMLTLITTKWVGDLFTEGVYEMQIYLLGVPLLPSAPPPLSADIKATEVMSAPAVVFPSKVRVGRLIDILENVPHNGFPIVDTAYTSNQGVLKSVGRLKGLILRSQLIVLLRNKCFNEMAPSSSDDLRRKLRMFRDAYARNQHVEVFLLGACI</sequence>
<feature type="transmembrane region" description="Helical" evidence="7">
    <location>
        <begin position="113"/>
        <end position="137"/>
    </location>
</feature>
<accession>A0A1B6E5I0</accession>
<keyword evidence="4 7" id="KW-1133">Transmembrane helix</keyword>
<feature type="transmembrane region" description="Helical" evidence="7">
    <location>
        <begin position="315"/>
        <end position="333"/>
    </location>
</feature>
<reference evidence="8" key="1">
    <citation type="submission" date="2015-12" db="EMBL/GenBank/DDBJ databases">
        <title>De novo transcriptome assembly of four potential Pierce s Disease insect vectors from Arizona vineyards.</title>
        <authorList>
            <person name="Tassone E.E."/>
        </authorList>
    </citation>
    <scope>NUCLEOTIDE SEQUENCE</scope>
</reference>
<evidence type="ECO:0000256" key="5">
    <source>
        <dbReference type="ARBA" id="ARBA00023122"/>
    </source>
</evidence>
<dbReference type="InterPro" id="IPR001807">
    <property type="entry name" value="ClC"/>
</dbReference>
<evidence type="ECO:0000256" key="3">
    <source>
        <dbReference type="ARBA" id="ARBA00022737"/>
    </source>
</evidence>
<dbReference type="PANTHER" id="PTHR11689">
    <property type="entry name" value="CHLORIDE CHANNEL PROTEIN CLC FAMILY MEMBER"/>
    <property type="match status" value="1"/>
</dbReference>
<evidence type="ECO:0008006" key="9">
    <source>
        <dbReference type="Google" id="ProtNLM"/>
    </source>
</evidence>
<dbReference type="PRINTS" id="PR00762">
    <property type="entry name" value="CLCHANNEL"/>
</dbReference>
<evidence type="ECO:0000256" key="4">
    <source>
        <dbReference type="ARBA" id="ARBA00022989"/>
    </source>
</evidence>
<feature type="transmembrane region" description="Helical" evidence="7">
    <location>
        <begin position="430"/>
        <end position="459"/>
    </location>
</feature>
<evidence type="ECO:0000313" key="8">
    <source>
        <dbReference type="EMBL" id="JAS33154.1"/>
    </source>
</evidence>
<evidence type="ECO:0000256" key="7">
    <source>
        <dbReference type="SAM" id="Phobius"/>
    </source>
</evidence>
<proteinExistence type="predicted"/>
<protein>
    <recommendedName>
        <fullName evidence="9">Chloride channel protein</fullName>
    </recommendedName>
</protein>
<dbReference type="InterPro" id="IPR051280">
    <property type="entry name" value="Cl-channel/antiporter"/>
</dbReference>
<dbReference type="Pfam" id="PF00654">
    <property type="entry name" value="Voltage_CLC"/>
    <property type="match status" value="1"/>
</dbReference>
<feature type="transmembrane region" description="Helical" evidence="7">
    <location>
        <begin position="67"/>
        <end position="92"/>
    </location>
</feature>
<dbReference type="Gene3D" id="1.10.3080.10">
    <property type="entry name" value="Clc chloride channel"/>
    <property type="match status" value="1"/>
</dbReference>
<dbReference type="EMBL" id="GEDC01004144">
    <property type="protein sequence ID" value="JAS33154.1"/>
    <property type="molecule type" value="Transcribed_RNA"/>
</dbReference>
<feature type="transmembrane region" description="Helical" evidence="7">
    <location>
        <begin position="354"/>
        <end position="375"/>
    </location>
</feature>
<dbReference type="SUPFAM" id="SSF54631">
    <property type="entry name" value="CBS-domain pair"/>
    <property type="match status" value="1"/>
</dbReference>
<gene>
    <name evidence="8" type="ORF">g.9081</name>
</gene>
<feature type="transmembrane region" description="Helical" evidence="7">
    <location>
        <begin position="263"/>
        <end position="285"/>
    </location>
</feature>
<keyword evidence="6 7" id="KW-0472">Membrane</keyword>
<evidence type="ECO:0000256" key="2">
    <source>
        <dbReference type="ARBA" id="ARBA00022692"/>
    </source>
</evidence>
<dbReference type="InterPro" id="IPR046342">
    <property type="entry name" value="CBS_dom_sf"/>
</dbReference>
<dbReference type="AlphaFoldDB" id="A0A1B6E5I0"/>
<dbReference type="GO" id="GO:0005765">
    <property type="term" value="C:lysosomal membrane"/>
    <property type="evidence" value="ECO:0007669"/>
    <property type="project" value="TreeGrafter"/>
</dbReference>
<organism evidence="8">
    <name type="scientific">Clastoptera arizonana</name>
    <name type="common">Arizona spittle bug</name>
    <dbReference type="NCBI Taxonomy" id="38151"/>
    <lineage>
        <taxon>Eukaryota</taxon>
        <taxon>Metazoa</taxon>
        <taxon>Ecdysozoa</taxon>
        <taxon>Arthropoda</taxon>
        <taxon>Hexapoda</taxon>
        <taxon>Insecta</taxon>
        <taxon>Pterygota</taxon>
        <taxon>Neoptera</taxon>
        <taxon>Paraneoptera</taxon>
        <taxon>Hemiptera</taxon>
        <taxon>Auchenorrhyncha</taxon>
        <taxon>Cercopoidea</taxon>
        <taxon>Clastopteridae</taxon>
        <taxon>Clastoptera</taxon>
    </lineage>
</organism>
<dbReference type="InterPro" id="IPR014743">
    <property type="entry name" value="Cl-channel_core"/>
</dbReference>
<dbReference type="GO" id="GO:0015108">
    <property type="term" value="F:chloride transmembrane transporter activity"/>
    <property type="evidence" value="ECO:0007669"/>
    <property type="project" value="InterPro"/>
</dbReference>
<evidence type="ECO:0000256" key="6">
    <source>
        <dbReference type="ARBA" id="ARBA00023136"/>
    </source>
</evidence>
<feature type="transmembrane region" description="Helical" evidence="7">
    <location>
        <begin position="228"/>
        <end position="251"/>
    </location>
</feature>
<comment type="subcellular location">
    <subcellularLocation>
        <location evidence="1">Membrane</location>
        <topology evidence="1">Multi-pass membrane protein</topology>
    </subcellularLocation>
</comment>
<keyword evidence="3" id="KW-0677">Repeat</keyword>
<name>A0A1B6E5I0_9HEMI</name>
<dbReference type="PANTHER" id="PTHR11689:SF136">
    <property type="entry name" value="H(+)_CL(-) EXCHANGE TRANSPORTER 7"/>
    <property type="match status" value="1"/>
</dbReference>
<keyword evidence="5" id="KW-0129">CBS domain</keyword>
<dbReference type="SUPFAM" id="SSF81340">
    <property type="entry name" value="Clc chloride channel"/>
    <property type="match status" value="1"/>
</dbReference>